<dbReference type="EC" id="2.4.-.-" evidence="5"/>
<comment type="similarity">
    <text evidence="1">Belongs to the glycosyltransferase 2 family.</text>
</comment>
<comment type="caution">
    <text evidence="5">The sequence shown here is derived from an EMBL/GenBank/DDBJ whole genome shotgun (WGS) entry which is preliminary data.</text>
</comment>
<sequence length="511" mass="60040">MNQLWQFTYTLSDTDRQILDRINGMLGQWDTYPFLDVLQAYRELDYLLKRSFLTLIQDMPTKQAYSILHDIWLESTKDLQAFYAERNLLPNSNDSVKLRDLIELSFFHAQQLLNRPVAPLSVTPVISVILPVHRSQQYLWEALRSIYEQTFQDFELILVNGYQNDDPLEAILSVFEDTRTLIVQETEKARLGASLNLGIRHAKGDFIARMDSDDIAHPERFAKQIEFLQAHPEIDFCGTQCRAFGTVNNWNNKPYPLLHQELQCRSLKFCSFIHPSVMWRKDKFFEKNLWYNEDVLAEDTDLFARVVYSLNTANLQDTLLLYRREGANLSIEVLKKKNNNNQSLAVIQNIMLERNTRAALYQSLNQEELSLIQNKTIDSFTYKDALQIFKYRLGRQDLSDLLPPDTSESETVFLANLNNRIPVIWGYGWNGQVLEYTLQEQGFKDYRIVDQRMQELGIRLDSPHAMELKELESKQDAYYILISMDKHFPEVTDRLERYGYAPHKDYIEYFV</sequence>
<feature type="domain" description="Glycosyltransferase 2-like" evidence="4">
    <location>
        <begin position="127"/>
        <end position="286"/>
    </location>
</feature>
<dbReference type="PANTHER" id="PTHR43685">
    <property type="entry name" value="GLYCOSYLTRANSFERASE"/>
    <property type="match status" value="1"/>
</dbReference>
<dbReference type="Pfam" id="PF00535">
    <property type="entry name" value="Glycos_transf_2"/>
    <property type="match status" value="1"/>
</dbReference>
<keyword evidence="6" id="KW-1185">Reference proteome</keyword>
<reference evidence="6" key="1">
    <citation type="journal article" date="2019" name="Int. J. Syst. Evol. Microbiol.">
        <title>The Global Catalogue of Microorganisms (GCM) 10K type strain sequencing project: providing services to taxonomists for standard genome sequencing and annotation.</title>
        <authorList>
            <consortium name="The Broad Institute Genomics Platform"/>
            <consortium name="The Broad Institute Genome Sequencing Center for Infectious Disease"/>
            <person name="Wu L."/>
            <person name="Ma J."/>
        </authorList>
    </citation>
    <scope>NUCLEOTIDE SEQUENCE [LARGE SCALE GENOMIC DNA]</scope>
    <source>
        <strain evidence="6">CCUG 53270</strain>
    </source>
</reference>
<dbReference type="PANTHER" id="PTHR43685:SF5">
    <property type="entry name" value="GLYCOSYLTRANSFERASE EPSE-RELATED"/>
    <property type="match status" value="1"/>
</dbReference>
<dbReference type="Gene3D" id="3.90.550.10">
    <property type="entry name" value="Spore Coat Polysaccharide Biosynthesis Protein SpsA, Chain A"/>
    <property type="match status" value="1"/>
</dbReference>
<dbReference type="Proteomes" id="UP001597180">
    <property type="component" value="Unassembled WGS sequence"/>
</dbReference>
<evidence type="ECO:0000313" key="6">
    <source>
        <dbReference type="Proteomes" id="UP001597180"/>
    </source>
</evidence>
<evidence type="ECO:0000256" key="3">
    <source>
        <dbReference type="ARBA" id="ARBA00022679"/>
    </source>
</evidence>
<keyword evidence="2 5" id="KW-0328">Glycosyltransferase</keyword>
<organism evidence="5 6">
    <name type="scientific">Paenibacillus vulneris</name>
    <dbReference type="NCBI Taxonomy" id="1133364"/>
    <lineage>
        <taxon>Bacteria</taxon>
        <taxon>Bacillati</taxon>
        <taxon>Bacillota</taxon>
        <taxon>Bacilli</taxon>
        <taxon>Bacillales</taxon>
        <taxon>Paenibacillaceae</taxon>
        <taxon>Paenibacillus</taxon>
    </lineage>
</organism>
<evidence type="ECO:0000259" key="4">
    <source>
        <dbReference type="Pfam" id="PF00535"/>
    </source>
</evidence>
<dbReference type="SUPFAM" id="SSF53448">
    <property type="entry name" value="Nucleotide-diphospho-sugar transferases"/>
    <property type="match status" value="1"/>
</dbReference>
<proteinExistence type="inferred from homology"/>
<dbReference type="InterPro" id="IPR001173">
    <property type="entry name" value="Glyco_trans_2-like"/>
</dbReference>
<dbReference type="RefSeq" id="WP_345592511.1">
    <property type="nucleotide sequence ID" value="NZ_BAABJG010000035.1"/>
</dbReference>
<evidence type="ECO:0000313" key="5">
    <source>
        <dbReference type="EMBL" id="MFD1224965.1"/>
    </source>
</evidence>
<protein>
    <submittedName>
        <fullName evidence="5">Glycosyltransferase</fullName>
        <ecNumber evidence="5">2.4.-.-</ecNumber>
    </submittedName>
</protein>
<dbReference type="EMBL" id="JBHTLU010000053">
    <property type="protein sequence ID" value="MFD1224965.1"/>
    <property type="molecule type" value="Genomic_DNA"/>
</dbReference>
<accession>A0ABW3UZ71</accession>
<gene>
    <name evidence="5" type="ORF">ACFQ4B_33135</name>
</gene>
<dbReference type="InterPro" id="IPR029044">
    <property type="entry name" value="Nucleotide-diphossugar_trans"/>
</dbReference>
<dbReference type="InterPro" id="IPR050834">
    <property type="entry name" value="Glycosyltransf_2"/>
</dbReference>
<name>A0ABW3UZ71_9BACL</name>
<dbReference type="GO" id="GO:0016757">
    <property type="term" value="F:glycosyltransferase activity"/>
    <property type="evidence" value="ECO:0007669"/>
    <property type="project" value="UniProtKB-KW"/>
</dbReference>
<evidence type="ECO:0000256" key="1">
    <source>
        <dbReference type="ARBA" id="ARBA00006739"/>
    </source>
</evidence>
<evidence type="ECO:0000256" key="2">
    <source>
        <dbReference type="ARBA" id="ARBA00022676"/>
    </source>
</evidence>
<keyword evidence="3 5" id="KW-0808">Transferase</keyword>